<feature type="transmembrane region" description="Helical" evidence="1">
    <location>
        <begin position="38"/>
        <end position="59"/>
    </location>
</feature>
<dbReference type="Proteomes" id="UP000439986">
    <property type="component" value="Unassembled WGS sequence"/>
</dbReference>
<gene>
    <name evidence="3" type="ORF">GJ698_14375</name>
</gene>
<proteinExistence type="predicted"/>
<keyword evidence="2" id="KW-0732">Signal</keyword>
<name>A0A844CWU7_9BURK</name>
<evidence type="ECO:0008006" key="5">
    <source>
        <dbReference type="Google" id="ProtNLM"/>
    </source>
</evidence>
<dbReference type="InterPro" id="IPR008020">
    <property type="entry name" value="G8P"/>
</dbReference>
<dbReference type="RefSeq" id="WP_154358301.1">
    <property type="nucleotide sequence ID" value="NZ_WKJL01000009.1"/>
</dbReference>
<accession>A0A844CWU7</accession>
<dbReference type="Pfam" id="PF05356">
    <property type="entry name" value="Phage_Coat_B"/>
    <property type="match status" value="1"/>
</dbReference>
<sequence length="64" mass="6425">MKNKLKYLAALALSAGFGVAQAAGGIDISADTAQAKTDIATAGGLIVGVVVAVAAISWIRRVIR</sequence>
<reference evidence="3 4" key="1">
    <citation type="submission" date="2019-11" db="EMBL/GenBank/DDBJ databases">
        <title>Novel species isolated from a subtropical stream in China.</title>
        <authorList>
            <person name="Lu H."/>
        </authorList>
    </citation>
    <scope>NUCLEOTIDE SEQUENCE [LARGE SCALE GENOMIC DNA]</scope>
    <source>
        <strain evidence="3 4">FT26W</strain>
    </source>
</reference>
<evidence type="ECO:0000313" key="4">
    <source>
        <dbReference type="Proteomes" id="UP000439986"/>
    </source>
</evidence>
<keyword evidence="1" id="KW-0472">Membrane</keyword>
<evidence type="ECO:0000256" key="1">
    <source>
        <dbReference type="SAM" id="Phobius"/>
    </source>
</evidence>
<dbReference type="AlphaFoldDB" id="A0A844CWU7"/>
<protein>
    <recommendedName>
        <fullName evidence="5">Methyltransferase</fullName>
    </recommendedName>
</protein>
<keyword evidence="4" id="KW-1185">Reference proteome</keyword>
<feature type="signal peptide" evidence="2">
    <location>
        <begin position="1"/>
        <end position="22"/>
    </location>
</feature>
<dbReference type="EMBL" id="WKJL01000009">
    <property type="protein sequence ID" value="MRW85267.1"/>
    <property type="molecule type" value="Genomic_DNA"/>
</dbReference>
<comment type="caution">
    <text evidence="3">The sequence shown here is derived from an EMBL/GenBank/DDBJ whole genome shotgun (WGS) entry which is preliminary data.</text>
</comment>
<keyword evidence="1" id="KW-0812">Transmembrane</keyword>
<organism evidence="3 4">
    <name type="scientific">Duganella aquatilis</name>
    <dbReference type="NCBI Taxonomy" id="2666082"/>
    <lineage>
        <taxon>Bacteria</taxon>
        <taxon>Pseudomonadati</taxon>
        <taxon>Pseudomonadota</taxon>
        <taxon>Betaproteobacteria</taxon>
        <taxon>Burkholderiales</taxon>
        <taxon>Oxalobacteraceae</taxon>
        <taxon>Telluria group</taxon>
        <taxon>Duganella</taxon>
    </lineage>
</organism>
<feature type="chain" id="PRO_5032916517" description="Methyltransferase" evidence="2">
    <location>
        <begin position="23"/>
        <end position="64"/>
    </location>
</feature>
<evidence type="ECO:0000256" key="2">
    <source>
        <dbReference type="SAM" id="SignalP"/>
    </source>
</evidence>
<evidence type="ECO:0000313" key="3">
    <source>
        <dbReference type="EMBL" id="MRW85267.1"/>
    </source>
</evidence>
<keyword evidence="1" id="KW-1133">Transmembrane helix</keyword>